<dbReference type="AlphaFoldDB" id="A0A180GYE1"/>
<reference evidence="2" key="4">
    <citation type="submission" date="2025-05" db="UniProtKB">
        <authorList>
            <consortium name="EnsemblFungi"/>
        </authorList>
    </citation>
    <scope>IDENTIFICATION</scope>
    <source>
        <strain evidence="2">isolate 1-1 / race 1 (BBBD)</strain>
    </source>
</reference>
<evidence type="ECO:0000313" key="1">
    <source>
        <dbReference type="EMBL" id="OAV97866.1"/>
    </source>
</evidence>
<name>A0A180GYE1_PUCT1</name>
<dbReference type="EMBL" id="ADAS02000010">
    <property type="protein sequence ID" value="OAV97866.1"/>
    <property type="molecule type" value="Genomic_DNA"/>
</dbReference>
<keyword evidence="3" id="KW-1185">Reference proteome</keyword>
<evidence type="ECO:0000313" key="3">
    <source>
        <dbReference type="Proteomes" id="UP000005240"/>
    </source>
</evidence>
<reference evidence="1" key="1">
    <citation type="submission" date="2009-11" db="EMBL/GenBank/DDBJ databases">
        <authorList>
            <consortium name="The Broad Institute Genome Sequencing Platform"/>
            <person name="Ward D."/>
            <person name="Feldgarden M."/>
            <person name="Earl A."/>
            <person name="Young S.K."/>
            <person name="Zeng Q."/>
            <person name="Koehrsen M."/>
            <person name="Alvarado L."/>
            <person name="Berlin A."/>
            <person name="Bochicchio J."/>
            <person name="Borenstein D."/>
            <person name="Chapman S.B."/>
            <person name="Chen Z."/>
            <person name="Engels R."/>
            <person name="Freedman E."/>
            <person name="Gellesch M."/>
            <person name="Goldberg J."/>
            <person name="Griggs A."/>
            <person name="Gujja S."/>
            <person name="Heilman E."/>
            <person name="Heiman D."/>
            <person name="Hepburn T."/>
            <person name="Howarth C."/>
            <person name="Jen D."/>
            <person name="Larson L."/>
            <person name="Lewis B."/>
            <person name="Mehta T."/>
            <person name="Park D."/>
            <person name="Pearson M."/>
            <person name="Roberts A."/>
            <person name="Saif S."/>
            <person name="Shea T."/>
            <person name="Shenoy N."/>
            <person name="Sisk P."/>
            <person name="Stolte C."/>
            <person name="Sykes S."/>
            <person name="Thomson T."/>
            <person name="Walk T."/>
            <person name="White J."/>
            <person name="Yandava C."/>
            <person name="Izard J."/>
            <person name="Baranova O.V."/>
            <person name="Blanton J.M."/>
            <person name="Tanner A.C."/>
            <person name="Dewhirst F.E."/>
            <person name="Haas B."/>
            <person name="Nusbaum C."/>
            <person name="Birren B."/>
        </authorList>
    </citation>
    <scope>NUCLEOTIDE SEQUENCE [LARGE SCALE GENOMIC DNA]</scope>
    <source>
        <strain evidence="1">1-1 BBBD Race 1</strain>
    </source>
</reference>
<sequence length="183" mass="20407">MAIKHPDAPLVCPYAPSAAIHSHLTNSKMKSCNAFIRLLSLSVLLGGVCSMDDPSRAMLARHVWTRSPVTLDVGDTRKGDDRVATRAFGQRSDRDPIDYNIYVNNPFEKDMKVEVKLNGMRINVKDPERAEINTIRANRLDPIIVATTDHIPKCVTVKYVLPKAEADIFRPHLAPRRPLATSP</sequence>
<reference evidence="2 3" key="3">
    <citation type="journal article" date="2017" name="G3 (Bethesda)">
        <title>Comparative analysis highlights variable genome content of wheat rusts and divergence of the mating loci.</title>
        <authorList>
            <person name="Cuomo C.A."/>
            <person name="Bakkeren G."/>
            <person name="Khalil H.B."/>
            <person name="Panwar V."/>
            <person name="Joly D."/>
            <person name="Linning R."/>
            <person name="Sakthikumar S."/>
            <person name="Song X."/>
            <person name="Adiconis X."/>
            <person name="Fan L."/>
            <person name="Goldberg J.M."/>
            <person name="Levin J.Z."/>
            <person name="Young S."/>
            <person name="Zeng Q."/>
            <person name="Anikster Y."/>
            <person name="Bruce M."/>
            <person name="Wang M."/>
            <person name="Yin C."/>
            <person name="McCallum B."/>
            <person name="Szabo L.J."/>
            <person name="Hulbert S."/>
            <person name="Chen X."/>
            <person name="Fellers J.P."/>
        </authorList>
    </citation>
    <scope>NUCLEOTIDE SEQUENCE</scope>
    <source>
        <strain evidence="2">isolate 1-1 / race 1 (BBBD)</strain>
        <strain evidence="3">Isolate 1-1 / race 1 (BBBD)</strain>
    </source>
</reference>
<organism evidence="1">
    <name type="scientific">Puccinia triticina (isolate 1-1 / race 1 (BBBD))</name>
    <name type="common">Brown leaf rust fungus</name>
    <dbReference type="NCBI Taxonomy" id="630390"/>
    <lineage>
        <taxon>Eukaryota</taxon>
        <taxon>Fungi</taxon>
        <taxon>Dikarya</taxon>
        <taxon>Basidiomycota</taxon>
        <taxon>Pucciniomycotina</taxon>
        <taxon>Pucciniomycetes</taxon>
        <taxon>Pucciniales</taxon>
        <taxon>Pucciniaceae</taxon>
        <taxon>Puccinia</taxon>
    </lineage>
</organism>
<protein>
    <submittedName>
        <fullName evidence="1 2">Uncharacterized protein</fullName>
    </submittedName>
</protein>
<dbReference type="VEuPathDB" id="FungiDB:PTTG_25853"/>
<gene>
    <name evidence="1" type="ORF">PTTG_25853</name>
</gene>
<reference evidence="1" key="2">
    <citation type="submission" date="2016-05" db="EMBL/GenBank/DDBJ databases">
        <title>Comparative analysis highlights variable genome content of wheat rusts and divergence of the mating loci.</title>
        <authorList>
            <person name="Cuomo C.A."/>
            <person name="Bakkeren G."/>
            <person name="Szabo L."/>
            <person name="Khalil H."/>
            <person name="Joly D."/>
            <person name="Goldberg J."/>
            <person name="Young S."/>
            <person name="Zeng Q."/>
            <person name="Fellers J."/>
        </authorList>
    </citation>
    <scope>NUCLEOTIDE SEQUENCE [LARGE SCALE GENOMIC DNA]</scope>
    <source>
        <strain evidence="1">1-1 BBBD Race 1</strain>
    </source>
</reference>
<accession>A0A180GYE1</accession>
<dbReference type="EnsemblFungi" id="PTTG_25853-t43_1">
    <property type="protein sequence ID" value="PTTG_25853-t43_1-p1"/>
    <property type="gene ID" value="PTTG_25853"/>
</dbReference>
<evidence type="ECO:0000313" key="2">
    <source>
        <dbReference type="EnsemblFungi" id="PTTG_25853-t43_1-p1"/>
    </source>
</evidence>
<dbReference type="Proteomes" id="UP000005240">
    <property type="component" value="Unassembled WGS sequence"/>
</dbReference>
<proteinExistence type="predicted"/>